<sequence>MKVCGFFYLHSAAIFVSKAKRQMFYARKRSGSGKCFMGVSEAAAANVICAKVKRQRQIQKTPTSTGGEMNAILVRFQWVSKHQLKLGNSGYELHFL</sequence>
<dbReference type="EMBL" id="CP045835">
    <property type="protein sequence ID" value="QGG52482.1"/>
    <property type="molecule type" value="Genomic_DNA"/>
</dbReference>
<proteinExistence type="predicted"/>
<accession>A0ABX6DCN3</accession>
<organism evidence="1 2">
    <name type="scientific">Lysinibacillus pakistanensis</name>
    <dbReference type="NCBI Taxonomy" id="759811"/>
    <lineage>
        <taxon>Bacteria</taxon>
        <taxon>Bacillati</taxon>
        <taxon>Bacillota</taxon>
        <taxon>Bacilli</taxon>
        <taxon>Bacillales</taxon>
        <taxon>Bacillaceae</taxon>
        <taxon>Lysinibacillus</taxon>
    </lineage>
</organism>
<name>A0ABX6DCN3_9BACI</name>
<dbReference type="RefSeq" id="WP_369593354.1">
    <property type="nucleotide sequence ID" value="NZ_CP045835.1"/>
</dbReference>
<evidence type="ECO:0000313" key="1">
    <source>
        <dbReference type="EMBL" id="QGG52482.1"/>
    </source>
</evidence>
<dbReference type="Proteomes" id="UP000373269">
    <property type="component" value="Chromosome"/>
</dbReference>
<protein>
    <recommendedName>
        <fullName evidence="3">Secreted protein</fullName>
    </recommendedName>
</protein>
<evidence type="ECO:0000313" key="2">
    <source>
        <dbReference type="Proteomes" id="UP000373269"/>
    </source>
</evidence>
<gene>
    <name evidence="1" type="ORF">GDS87_16755</name>
</gene>
<keyword evidence="2" id="KW-1185">Reference proteome</keyword>
<reference evidence="1 2" key="1">
    <citation type="submission" date="2019-11" db="EMBL/GenBank/DDBJ databases">
        <title>Whole Genome Sequencing and Comparative Genomic Analyses of Lysinibacillus pakistanensis LZH-9, a Halotolerant Strain with Excellent COD Removal Capability.</title>
        <authorList>
            <person name="Zhou H."/>
        </authorList>
    </citation>
    <scope>NUCLEOTIDE SEQUENCE [LARGE SCALE GENOMIC DNA]</scope>
    <source>
        <strain evidence="1 2">LZH-9</strain>
    </source>
</reference>
<evidence type="ECO:0008006" key="3">
    <source>
        <dbReference type="Google" id="ProtNLM"/>
    </source>
</evidence>